<protein>
    <recommendedName>
        <fullName evidence="9">Zn(2)-C6 fungal-type domain-containing protein</fullName>
    </recommendedName>
</protein>
<dbReference type="GO" id="GO:0000981">
    <property type="term" value="F:DNA-binding transcription factor activity, RNA polymerase II-specific"/>
    <property type="evidence" value="ECO:0007669"/>
    <property type="project" value="InterPro"/>
</dbReference>
<dbReference type="SUPFAM" id="SSF57701">
    <property type="entry name" value="Zn2/Cys6 DNA-binding domain"/>
    <property type="match status" value="1"/>
</dbReference>
<dbReference type="EMBL" id="JAQJAC010000010">
    <property type="protein sequence ID" value="KAJ5569393.1"/>
    <property type="molecule type" value="Genomic_DNA"/>
</dbReference>
<dbReference type="SMART" id="SM00066">
    <property type="entry name" value="GAL4"/>
    <property type="match status" value="1"/>
</dbReference>
<evidence type="ECO:0000259" key="9">
    <source>
        <dbReference type="PROSITE" id="PS00463"/>
    </source>
</evidence>
<dbReference type="GO" id="GO:0045944">
    <property type="term" value="P:positive regulation of transcription by RNA polymerase II"/>
    <property type="evidence" value="ECO:0007669"/>
    <property type="project" value="TreeGrafter"/>
</dbReference>
<evidence type="ECO:0000256" key="2">
    <source>
        <dbReference type="ARBA" id="ARBA00023125"/>
    </source>
</evidence>
<dbReference type="GO" id="GO:0008270">
    <property type="term" value="F:zinc ion binding"/>
    <property type="evidence" value="ECO:0007669"/>
    <property type="project" value="InterPro"/>
</dbReference>
<keyword evidence="6" id="KW-0539">Nucleus</keyword>
<dbReference type="Pfam" id="PF05648">
    <property type="entry name" value="PEX11"/>
    <property type="match status" value="1"/>
</dbReference>
<dbReference type="InterPro" id="IPR001138">
    <property type="entry name" value="Zn2Cys6_DnaBD"/>
</dbReference>
<evidence type="ECO:0000256" key="3">
    <source>
        <dbReference type="ARBA" id="ARBA00023136"/>
    </source>
</evidence>
<comment type="subcellular location">
    <subcellularLocation>
        <location evidence="7">Peroxisome membrane</location>
    </subcellularLocation>
</comment>
<feature type="compositionally biased region" description="Low complexity" evidence="8">
    <location>
        <begin position="84"/>
        <end position="97"/>
    </location>
</feature>
<evidence type="ECO:0000313" key="10">
    <source>
        <dbReference type="EMBL" id="KAJ5569393.1"/>
    </source>
</evidence>
<evidence type="ECO:0000256" key="6">
    <source>
        <dbReference type="ARBA" id="ARBA00023242"/>
    </source>
</evidence>
<dbReference type="PANTHER" id="PTHR37534:SF25">
    <property type="entry name" value="ZN(II)2CYS6 TRANSCRIPTION FACTOR (EUROFUNG)"/>
    <property type="match status" value="1"/>
</dbReference>
<evidence type="ECO:0000256" key="7">
    <source>
        <dbReference type="ARBA" id="ARBA00046271"/>
    </source>
</evidence>
<keyword evidence="3" id="KW-0472">Membrane</keyword>
<organism evidence="10 11">
    <name type="scientific">Penicillium hetheringtonii</name>
    <dbReference type="NCBI Taxonomy" id="911720"/>
    <lineage>
        <taxon>Eukaryota</taxon>
        <taxon>Fungi</taxon>
        <taxon>Dikarya</taxon>
        <taxon>Ascomycota</taxon>
        <taxon>Pezizomycotina</taxon>
        <taxon>Eurotiomycetes</taxon>
        <taxon>Eurotiomycetidae</taxon>
        <taxon>Eurotiales</taxon>
        <taxon>Aspergillaceae</taxon>
        <taxon>Penicillium</taxon>
    </lineage>
</organism>
<keyword evidence="11" id="KW-1185">Reference proteome</keyword>
<sequence length="643" mass="72760">MMELVGSSCLGTYLVLEGTTMLHDMNIFRVSWYTPILLEAYKFWFYAICIGITRTVSDLLFGPVAPSTLKGSVGEEKKEKESDNSSPSKSDQSADGSPTANNHRERIHPGRHDRLSFAFVDAFVLATPITNRCDMRVTKGCARCRHRHVSCVVPAGASSCFRCTRLSRPCHLEPRFKFKPVRHIYQQCDSAPARFDLVWDKQQVWVGISQPVTFVRETNDSSPSEPDDKHRDPEQSNPPPDESQPTPPRGVEPVPIDVFSNDSPSHTPSDVPVPSPREAYLIRSYIQKIAAVADICDPQSHFSTEVPRRALEDPMLLKALLALAARHDAILTNGSDSEASVFHGECLEMLIVALDQPENYDENLFITVVVLRFYEELERTTDGKCHLLGSNRLLNLMSRSASCGGLAEAVSWQFLRQAIYSSIAQYEPIQLDLRNYERSSVFHRDDDAARANTIIFFCACITQLCCVAPGYAIDRKSWQRLSDCVEEWHRNKPRSWQPLRYQPPNLSIDRPFPELWIMSPPAVVGLQYYHAARIFLTLSDAPSQRMTDYEMSRARLVAGKTVGKHLGMAIGLSLSNESVQNSYFIASHLLQRFGYCLRHPAEQQGSLRFLSRVERNLGWRTSWIGRELERQWMEQAALDFAAN</sequence>
<dbReference type="GO" id="GO:0016559">
    <property type="term" value="P:peroxisome fission"/>
    <property type="evidence" value="ECO:0007669"/>
    <property type="project" value="InterPro"/>
</dbReference>
<feature type="region of interest" description="Disordered" evidence="8">
    <location>
        <begin position="71"/>
        <end position="107"/>
    </location>
</feature>
<feature type="domain" description="Zn(2)-C6 fungal-type" evidence="9">
    <location>
        <begin position="140"/>
        <end position="170"/>
    </location>
</feature>
<evidence type="ECO:0000256" key="4">
    <source>
        <dbReference type="ARBA" id="ARBA00023140"/>
    </source>
</evidence>
<keyword evidence="2" id="KW-0238">DNA-binding</keyword>
<keyword evidence="1" id="KW-0805">Transcription regulation</keyword>
<dbReference type="InterPro" id="IPR008733">
    <property type="entry name" value="PEX11"/>
</dbReference>
<evidence type="ECO:0000313" key="11">
    <source>
        <dbReference type="Proteomes" id="UP001216150"/>
    </source>
</evidence>
<dbReference type="GO" id="GO:0000976">
    <property type="term" value="F:transcription cis-regulatory region binding"/>
    <property type="evidence" value="ECO:0007669"/>
    <property type="project" value="TreeGrafter"/>
</dbReference>
<comment type="caution">
    <text evidence="10">The sequence shown here is derived from an EMBL/GenBank/DDBJ whole genome shotgun (WGS) entry which is preliminary data.</text>
</comment>
<keyword evidence="4" id="KW-0576">Peroxisome</keyword>
<gene>
    <name evidence="10" type="ORF">N7450_011879</name>
</gene>
<reference evidence="10 11" key="1">
    <citation type="journal article" date="2023" name="IMA Fungus">
        <title>Comparative genomic study of the Penicillium genus elucidates a diverse pangenome and 15 lateral gene transfer events.</title>
        <authorList>
            <person name="Petersen C."/>
            <person name="Sorensen T."/>
            <person name="Nielsen M.R."/>
            <person name="Sondergaard T.E."/>
            <person name="Sorensen J.L."/>
            <person name="Fitzpatrick D.A."/>
            <person name="Frisvad J.C."/>
            <person name="Nielsen K.L."/>
        </authorList>
    </citation>
    <scope>NUCLEOTIDE SEQUENCE [LARGE SCALE GENOMIC DNA]</scope>
    <source>
        <strain evidence="10 11">IBT 29057</strain>
    </source>
</reference>
<evidence type="ECO:0000256" key="8">
    <source>
        <dbReference type="SAM" id="MobiDB-lite"/>
    </source>
</evidence>
<name>A0AAD6DB52_9EURO</name>
<dbReference type="AlphaFoldDB" id="A0AAD6DB52"/>
<feature type="region of interest" description="Disordered" evidence="8">
    <location>
        <begin position="215"/>
        <end position="275"/>
    </location>
</feature>
<keyword evidence="5" id="KW-0804">Transcription</keyword>
<dbReference type="GO" id="GO:0005778">
    <property type="term" value="C:peroxisomal membrane"/>
    <property type="evidence" value="ECO:0007669"/>
    <property type="project" value="UniProtKB-SubCell"/>
</dbReference>
<feature type="compositionally biased region" description="Pro residues" evidence="8">
    <location>
        <begin position="236"/>
        <end position="250"/>
    </location>
</feature>
<proteinExistence type="predicted"/>
<evidence type="ECO:0000256" key="1">
    <source>
        <dbReference type="ARBA" id="ARBA00023015"/>
    </source>
</evidence>
<dbReference type="Proteomes" id="UP001216150">
    <property type="component" value="Unassembled WGS sequence"/>
</dbReference>
<dbReference type="InterPro" id="IPR036864">
    <property type="entry name" value="Zn2-C6_fun-type_DNA-bd_sf"/>
</dbReference>
<dbReference type="PROSITE" id="PS00463">
    <property type="entry name" value="ZN2_CY6_FUNGAL_1"/>
    <property type="match status" value="1"/>
</dbReference>
<accession>A0AAD6DB52</accession>
<dbReference type="PANTHER" id="PTHR37534">
    <property type="entry name" value="TRANSCRIPTIONAL ACTIVATOR PROTEIN UGA3"/>
    <property type="match status" value="1"/>
</dbReference>
<dbReference type="GO" id="GO:0005634">
    <property type="term" value="C:nucleus"/>
    <property type="evidence" value="ECO:0007669"/>
    <property type="project" value="TreeGrafter"/>
</dbReference>
<evidence type="ECO:0000256" key="5">
    <source>
        <dbReference type="ARBA" id="ARBA00023163"/>
    </source>
</evidence>
<feature type="compositionally biased region" description="Basic and acidic residues" evidence="8">
    <location>
        <begin position="73"/>
        <end position="83"/>
    </location>
</feature>